<gene>
    <name evidence="2" type="ORF">B4088_5488</name>
</gene>
<evidence type="ECO:0000256" key="1">
    <source>
        <dbReference type="SAM" id="MobiDB-lite"/>
    </source>
</evidence>
<feature type="region of interest" description="Disordered" evidence="1">
    <location>
        <begin position="24"/>
        <end position="78"/>
    </location>
</feature>
<organism evidence="2 3">
    <name type="scientific">Bacillus cereus</name>
    <dbReference type="NCBI Taxonomy" id="1396"/>
    <lineage>
        <taxon>Bacteria</taxon>
        <taxon>Bacillati</taxon>
        <taxon>Bacillota</taxon>
        <taxon>Bacilli</taxon>
        <taxon>Bacillales</taxon>
        <taxon>Bacillaceae</taxon>
        <taxon>Bacillus</taxon>
        <taxon>Bacillus cereus group</taxon>
    </lineage>
</organism>
<comment type="caution">
    <text evidence="2">The sequence shown here is derived from an EMBL/GenBank/DDBJ whole genome shotgun (WGS) entry which is preliminary data.</text>
</comment>
<evidence type="ECO:0000313" key="3">
    <source>
        <dbReference type="Proteomes" id="UP000076482"/>
    </source>
</evidence>
<accession>A0A162NWQ8</accession>
<dbReference type="AlphaFoldDB" id="A0A162NWQ8"/>
<dbReference type="PROSITE" id="PS51257">
    <property type="entry name" value="PROKAR_LIPOPROTEIN"/>
    <property type="match status" value="1"/>
</dbReference>
<dbReference type="PATRIC" id="fig|1396.535.peg.6061"/>
<name>A0A162NWQ8_BACCE</name>
<evidence type="ECO:0008006" key="4">
    <source>
        <dbReference type="Google" id="ProtNLM"/>
    </source>
</evidence>
<protein>
    <recommendedName>
        <fullName evidence="4">Lipoprotein</fullName>
    </recommendedName>
</protein>
<sequence>MSQMRKVLTAALLSTCIIATGCQKEEASKPQETPKQEQAKENKEQTSKETSGSQSSKSKEGNASLTVKEPQPQLGNESFTNMTLEQLAVKDIRLVEIEKSLLVLYTTQIPNPDNDGYINKGYRSLYSNGKWLFKDKEISSKDMCENPFNTDTDIGTLTYQCTEGSKEATKIFFNDKGEVSFKETVQLEKAELSHNNLEFKSSLVKTDKGPMILTNTGKETATLTSLKDGKEIETIETPGFSTTDGDFINTAKKVIISGKEIYDYKKKDYVWGKDGQKLELHYNGRLIGIDKNKNYYSYGTMSQRISIEGGAKMNYEVMQSKGGENDTPTFSKFTGYYDGDDQQICNISGDEIHYYGYYLYKGKPSIFNQNFSLKASK</sequence>
<reference evidence="2 3" key="1">
    <citation type="submission" date="2015-09" db="EMBL/GenBank/DDBJ databases">
        <title>Bacillus cereus food isolates.</title>
        <authorList>
            <person name="Boekhorst J."/>
        </authorList>
    </citation>
    <scope>NUCLEOTIDE SEQUENCE [LARGE SCALE GENOMIC DNA]</scope>
    <source>
        <strain evidence="2 3">B4088</strain>
    </source>
</reference>
<dbReference type="RefSeq" id="WP_063263004.1">
    <property type="nucleotide sequence ID" value="NZ_LJKE01000104.1"/>
</dbReference>
<evidence type="ECO:0000313" key="2">
    <source>
        <dbReference type="EMBL" id="KZD55743.1"/>
    </source>
</evidence>
<feature type="compositionally biased region" description="Basic and acidic residues" evidence="1">
    <location>
        <begin position="24"/>
        <end position="47"/>
    </location>
</feature>
<dbReference type="EMBL" id="LJKE01000104">
    <property type="protein sequence ID" value="KZD55743.1"/>
    <property type="molecule type" value="Genomic_DNA"/>
</dbReference>
<dbReference type="Proteomes" id="UP000076482">
    <property type="component" value="Unassembled WGS sequence"/>
</dbReference>
<proteinExistence type="predicted"/>